<dbReference type="PANTHER" id="PTHR10587:SF137">
    <property type="entry name" value="4-DEOXY-4-FORMAMIDO-L-ARABINOSE-PHOSPHOUNDECAPRENOL DEFORMYLASE ARND-RELATED"/>
    <property type="match status" value="1"/>
</dbReference>
<comment type="similarity">
    <text evidence="2">Belongs to the polysaccharide deacetylase family.</text>
</comment>
<evidence type="ECO:0000259" key="6">
    <source>
        <dbReference type="PROSITE" id="PS51677"/>
    </source>
</evidence>
<keyword evidence="5" id="KW-0812">Transmembrane</keyword>
<evidence type="ECO:0000256" key="2">
    <source>
        <dbReference type="ARBA" id="ARBA00010973"/>
    </source>
</evidence>
<protein>
    <recommendedName>
        <fullName evidence="3">Chitooligosaccharide deacetylase</fullName>
    </recommendedName>
    <alternativeName>
        <fullName evidence="4">Nodulation protein B</fullName>
    </alternativeName>
</protein>
<comment type="function">
    <text evidence="1">Is involved in generating a small heat-stable compound (Nod), an acylated oligomer of N-acetylglucosamine, that stimulates mitosis in various plant protoplasts.</text>
</comment>
<dbReference type="PANTHER" id="PTHR10587">
    <property type="entry name" value="GLYCOSYL TRANSFERASE-RELATED"/>
    <property type="match status" value="1"/>
</dbReference>
<feature type="domain" description="NodB homology" evidence="6">
    <location>
        <begin position="75"/>
        <end position="259"/>
    </location>
</feature>
<comment type="caution">
    <text evidence="7">The sequence shown here is derived from an EMBL/GenBank/DDBJ whole genome shotgun (WGS) entry which is preliminary data.</text>
</comment>
<dbReference type="Pfam" id="PF01522">
    <property type="entry name" value="Polysacc_deac_1"/>
    <property type="match status" value="1"/>
</dbReference>
<dbReference type="InterPro" id="IPR050248">
    <property type="entry name" value="Polysacc_deacetylase_ArnD"/>
</dbReference>
<accession>A0ABS3KMC7</accession>
<reference evidence="7 8" key="1">
    <citation type="submission" date="2020-09" db="EMBL/GenBank/DDBJ databases">
        <title>Roseomonas.</title>
        <authorList>
            <person name="Zhu W."/>
        </authorList>
    </citation>
    <scope>NUCLEOTIDE SEQUENCE [LARGE SCALE GENOMIC DNA]</scope>
    <source>
        <strain evidence="7 8">573</strain>
    </source>
</reference>
<organism evidence="7 8">
    <name type="scientific">Roseomonas haemaphysalidis</name>
    <dbReference type="NCBI Taxonomy" id="2768162"/>
    <lineage>
        <taxon>Bacteria</taxon>
        <taxon>Pseudomonadati</taxon>
        <taxon>Pseudomonadota</taxon>
        <taxon>Alphaproteobacteria</taxon>
        <taxon>Acetobacterales</taxon>
        <taxon>Roseomonadaceae</taxon>
        <taxon>Roseomonas</taxon>
    </lineage>
</organism>
<evidence type="ECO:0000256" key="1">
    <source>
        <dbReference type="ARBA" id="ARBA00003236"/>
    </source>
</evidence>
<keyword evidence="8" id="KW-1185">Reference proteome</keyword>
<dbReference type="PROSITE" id="PS51677">
    <property type="entry name" value="NODB"/>
    <property type="match status" value="1"/>
</dbReference>
<dbReference type="Proteomes" id="UP001518989">
    <property type="component" value="Unassembled WGS sequence"/>
</dbReference>
<dbReference type="CDD" id="cd10917">
    <property type="entry name" value="CE4_NodB_like_6s_7s"/>
    <property type="match status" value="1"/>
</dbReference>
<proteinExistence type="inferred from homology"/>
<feature type="transmembrane region" description="Helical" evidence="5">
    <location>
        <begin position="12"/>
        <end position="30"/>
    </location>
</feature>
<evidence type="ECO:0000256" key="4">
    <source>
        <dbReference type="ARBA" id="ARBA00032976"/>
    </source>
</evidence>
<keyword evidence="5" id="KW-1133">Transmembrane helix</keyword>
<dbReference type="RefSeq" id="WP_207416042.1">
    <property type="nucleotide sequence ID" value="NZ_CP061178.1"/>
</dbReference>
<evidence type="ECO:0000256" key="3">
    <source>
        <dbReference type="ARBA" id="ARBA00020071"/>
    </source>
</evidence>
<gene>
    <name evidence="7" type="ORF">IAI61_06270</name>
</gene>
<dbReference type="InterPro" id="IPR002509">
    <property type="entry name" value="NODB_dom"/>
</dbReference>
<name>A0ABS3KMC7_9PROT</name>
<dbReference type="EMBL" id="JACTNG010000002">
    <property type="protein sequence ID" value="MBO1078629.1"/>
    <property type="molecule type" value="Genomic_DNA"/>
</dbReference>
<dbReference type="SUPFAM" id="SSF88713">
    <property type="entry name" value="Glycoside hydrolase/deacetylase"/>
    <property type="match status" value="1"/>
</dbReference>
<dbReference type="InterPro" id="IPR011330">
    <property type="entry name" value="Glyco_hydro/deAcase_b/a-brl"/>
</dbReference>
<evidence type="ECO:0000313" key="8">
    <source>
        <dbReference type="Proteomes" id="UP001518989"/>
    </source>
</evidence>
<evidence type="ECO:0000256" key="5">
    <source>
        <dbReference type="SAM" id="Phobius"/>
    </source>
</evidence>
<sequence length="274" mass="28899">MPDARRWSPAPAIRFSAGLHAGAGVAALLAPATWPWMLGLLALNHAVLSAAGMLPRSALLGPNLRRLPPAQAARGEVALTFDDGPDPAMTPWVLARLAEAGARASFFLIGHRAARHPALVRAILDGGHTVENHTQDHPLHFAALGMAGQRRQVLLAQRSLEQAGAAPRWFRPPVGLRSPLLDPVLAGLGLHHASWTRRGADGALADPARILHRLRGTAAGDVLLLHDGTWRPAPDGTAPLRAVLPALLCQLRAAGLRAVPLPPPERLAGARPKA</sequence>
<keyword evidence="5" id="KW-0472">Membrane</keyword>
<evidence type="ECO:0000313" key="7">
    <source>
        <dbReference type="EMBL" id="MBO1078629.1"/>
    </source>
</evidence>
<dbReference type="Gene3D" id="3.20.20.370">
    <property type="entry name" value="Glycoside hydrolase/deacetylase"/>
    <property type="match status" value="1"/>
</dbReference>